<reference evidence="1 2" key="1">
    <citation type="journal article" date="2019" name="Sci. Rep.">
        <title>Orb-weaving spider Araneus ventricosus genome elucidates the spidroin gene catalogue.</title>
        <authorList>
            <person name="Kono N."/>
            <person name="Nakamura H."/>
            <person name="Ohtoshi R."/>
            <person name="Moran D.A.P."/>
            <person name="Shinohara A."/>
            <person name="Yoshida Y."/>
            <person name="Fujiwara M."/>
            <person name="Mori M."/>
            <person name="Tomita M."/>
            <person name="Arakawa K."/>
        </authorList>
    </citation>
    <scope>NUCLEOTIDE SEQUENCE [LARGE SCALE GENOMIC DNA]</scope>
</reference>
<proteinExistence type="predicted"/>
<name>A0A4Y2G5K1_ARAVE</name>
<comment type="caution">
    <text evidence="1">The sequence shown here is derived from an EMBL/GenBank/DDBJ whole genome shotgun (WGS) entry which is preliminary data.</text>
</comment>
<dbReference type="Proteomes" id="UP000499080">
    <property type="component" value="Unassembled WGS sequence"/>
</dbReference>
<dbReference type="AlphaFoldDB" id="A0A4Y2G5K1"/>
<organism evidence="1 2">
    <name type="scientific">Araneus ventricosus</name>
    <name type="common">Orbweaver spider</name>
    <name type="synonym">Epeira ventricosa</name>
    <dbReference type="NCBI Taxonomy" id="182803"/>
    <lineage>
        <taxon>Eukaryota</taxon>
        <taxon>Metazoa</taxon>
        <taxon>Ecdysozoa</taxon>
        <taxon>Arthropoda</taxon>
        <taxon>Chelicerata</taxon>
        <taxon>Arachnida</taxon>
        <taxon>Araneae</taxon>
        <taxon>Araneomorphae</taxon>
        <taxon>Entelegynae</taxon>
        <taxon>Araneoidea</taxon>
        <taxon>Araneidae</taxon>
        <taxon>Araneus</taxon>
    </lineage>
</organism>
<evidence type="ECO:0000313" key="2">
    <source>
        <dbReference type="Proteomes" id="UP000499080"/>
    </source>
</evidence>
<protein>
    <submittedName>
        <fullName evidence="1">Uncharacterized protein</fullName>
    </submittedName>
</protein>
<evidence type="ECO:0000313" key="1">
    <source>
        <dbReference type="EMBL" id="GBM47995.1"/>
    </source>
</evidence>
<sequence length="93" mass="10143">MRSERKKSQIWGEKPGLHEICLTYVLGPPPTERSTKTHLCLPFGAPSAILYLSRMKSLQAVFPSNMLFTTKGPLVVPSGNNGTKIEATVDGSK</sequence>
<keyword evidence="2" id="KW-1185">Reference proteome</keyword>
<gene>
    <name evidence="1" type="ORF">AVEN_34333_1</name>
</gene>
<accession>A0A4Y2G5K1</accession>
<dbReference type="EMBL" id="BGPR01001202">
    <property type="protein sequence ID" value="GBM47995.1"/>
    <property type="molecule type" value="Genomic_DNA"/>
</dbReference>